<dbReference type="EMBL" id="BQNB010010296">
    <property type="protein sequence ID" value="GJS75331.1"/>
    <property type="molecule type" value="Genomic_DNA"/>
</dbReference>
<reference evidence="1" key="1">
    <citation type="journal article" date="2022" name="Int. J. Mol. Sci.">
        <title>Draft Genome of Tanacetum Coccineum: Genomic Comparison of Closely Related Tanacetum-Family Plants.</title>
        <authorList>
            <person name="Yamashiro T."/>
            <person name="Shiraishi A."/>
            <person name="Nakayama K."/>
            <person name="Satake H."/>
        </authorList>
    </citation>
    <scope>NUCLEOTIDE SEQUENCE</scope>
</reference>
<comment type="caution">
    <text evidence="1">The sequence shown here is derived from an EMBL/GenBank/DDBJ whole genome shotgun (WGS) entry which is preliminary data.</text>
</comment>
<name>A0ABQ4YEE0_9ASTR</name>
<accession>A0ABQ4YEE0</accession>
<dbReference type="Proteomes" id="UP001151760">
    <property type="component" value="Unassembled WGS sequence"/>
</dbReference>
<evidence type="ECO:0000313" key="1">
    <source>
        <dbReference type="EMBL" id="GJS75331.1"/>
    </source>
</evidence>
<sequence>MSFSANLMASWHSFWHYVAITLQGSVSGKPPIIFPTWSYFLSETSIATLVQFLERLAIGYHIGTLHLQIPHFKLQFLNFAPWAVFVLSSSFSVSSHGIAWASIRIAYAVNRLHLFEPLSLLAPVPGSMLSSPFLGCITCAASAQ</sequence>
<reference evidence="1" key="2">
    <citation type="submission" date="2022-01" db="EMBL/GenBank/DDBJ databases">
        <authorList>
            <person name="Yamashiro T."/>
            <person name="Shiraishi A."/>
            <person name="Satake H."/>
            <person name="Nakayama K."/>
        </authorList>
    </citation>
    <scope>NUCLEOTIDE SEQUENCE</scope>
</reference>
<organism evidence="1 2">
    <name type="scientific">Tanacetum coccineum</name>
    <dbReference type="NCBI Taxonomy" id="301880"/>
    <lineage>
        <taxon>Eukaryota</taxon>
        <taxon>Viridiplantae</taxon>
        <taxon>Streptophyta</taxon>
        <taxon>Embryophyta</taxon>
        <taxon>Tracheophyta</taxon>
        <taxon>Spermatophyta</taxon>
        <taxon>Magnoliopsida</taxon>
        <taxon>eudicotyledons</taxon>
        <taxon>Gunneridae</taxon>
        <taxon>Pentapetalae</taxon>
        <taxon>asterids</taxon>
        <taxon>campanulids</taxon>
        <taxon>Asterales</taxon>
        <taxon>Asteraceae</taxon>
        <taxon>Asteroideae</taxon>
        <taxon>Anthemideae</taxon>
        <taxon>Anthemidinae</taxon>
        <taxon>Tanacetum</taxon>
    </lineage>
</organism>
<evidence type="ECO:0000313" key="2">
    <source>
        <dbReference type="Proteomes" id="UP001151760"/>
    </source>
</evidence>
<gene>
    <name evidence="1" type="ORF">Tco_0725212</name>
</gene>
<keyword evidence="2" id="KW-1185">Reference proteome</keyword>
<proteinExistence type="predicted"/>
<protein>
    <submittedName>
        <fullName evidence="1">Uncharacterized protein</fullName>
    </submittedName>
</protein>